<dbReference type="AlphaFoldDB" id="A0A8S3G2P4"/>
<evidence type="ECO:0000313" key="1">
    <source>
        <dbReference type="EMBL" id="CAF5153163.1"/>
    </source>
</evidence>
<gene>
    <name evidence="1" type="ORF">BYL167_LOCUS72744</name>
</gene>
<organism evidence="1 2">
    <name type="scientific">Rotaria magnacalcarata</name>
    <dbReference type="NCBI Taxonomy" id="392030"/>
    <lineage>
        <taxon>Eukaryota</taxon>
        <taxon>Metazoa</taxon>
        <taxon>Spiralia</taxon>
        <taxon>Gnathifera</taxon>
        <taxon>Rotifera</taxon>
        <taxon>Eurotatoria</taxon>
        <taxon>Bdelloidea</taxon>
        <taxon>Philodinida</taxon>
        <taxon>Philodinidae</taxon>
        <taxon>Rotaria</taxon>
    </lineage>
</organism>
<sequence>MCLSFDNTARLYDSFAEIHQEYTGPMRFQQNDWNNIKHESIILRSSSDDNVNETTTLFERRVLRIAMNMTGKKVLVRRYPEHKKPVVCEIINEDYSYSLVREIETGHYFRVQSNLIEYTDEPQPNTIYEVSFHPLPANDTFIVSYVIKNIRWQARYTLQTYPDRSTRFQIIVDIINSSPLNFHFNQTHLM</sequence>
<proteinExistence type="predicted"/>
<name>A0A8S3G2P4_9BILA</name>
<accession>A0A8S3G2P4</accession>
<dbReference type="EMBL" id="CAJOBH010259257">
    <property type="protein sequence ID" value="CAF5153163.1"/>
    <property type="molecule type" value="Genomic_DNA"/>
</dbReference>
<feature type="non-terminal residue" evidence="1">
    <location>
        <position position="190"/>
    </location>
</feature>
<reference evidence="1" key="1">
    <citation type="submission" date="2021-02" db="EMBL/GenBank/DDBJ databases">
        <authorList>
            <person name="Nowell W R."/>
        </authorList>
    </citation>
    <scope>NUCLEOTIDE SEQUENCE</scope>
</reference>
<evidence type="ECO:0000313" key="2">
    <source>
        <dbReference type="Proteomes" id="UP000681967"/>
    </source>
</evidence>
<comment type="caution">
    <text evidence="1">The sequence shown here is derived from an EMBL/GenBank/DDBJ whole genome shotgun (WGS) entry which is preliminary data.</text>
</comment>
<protein>
    <submittedName>
        <fullName evidence="1">Uncharacterized protein</fullName>
    </submittedName>
</protein>
<dbReference type="Proteomes" id="UP000681967">
    <property type="component" value="Unassembled WGS sequence"/>
</dbReference>